<dbReference type="GeneID" id="5975534"/>
<dbReference type="KEGG" id="pno:SNOG_08316"/>
<feature type="region of interest" description="Disordered" evidence="1">
    <location>
        <begin position="1"/>
        <end position="46"/>
    </location>
</feature>
<organism evidence="2 3">
    <name type="scientific">Phaeosphaeria nodorum (strain SN15 / ATCC MYA-4574 / FGSC 10173)</name>
    <name type="common">Glume blotch fungus</name>
    <name type="synonym">Parastagonospora nodorum</name>
    <dbReference type="NCBI Taxonomy" id="321614"/>
    <lineage>
        <taxon>Eukaryota</taxon>
        <taxon>Fungi</taxon>
        <taxon>Dikarya</taxon>
        <taxon>Ascomycota</taxon>
        <taxon>Pezizomycotina</taxon>
        <taxon>Dothideomycetes</taxon>
        <taxon>Pleosporomycetidae</taxon>
        <taxon>Pleosporales</taxon>
        <taxon>Pleosporineae</taxon>
        <taxon>Phaeosphaeriaceae</taxon>
        <taxon>Parastagonospora</taxon>
    </lineage>
</organism>
<dbReference type="InParanoid" id="Q0UIU8"/>
<gene>
    <name evidence="2" type="ORF">SNOG_08316</name>
</gene>
<sequence length="118" mass="12799">MGNAITRLTHHKSRHTHREIDVSVPPPDQVDGERVLPPRKPSLNPVTEDIISATEKGMISENLLCSSLPSPAVRRAGGQARSYFPDTGRGGSVESDGSHSEASTMGRTRSVRWKGQDT</sequence>
<reference evidence="3" key="1">
    <citation type="journal article" date="2007" name="Plant Cell">
        <title>Dothideomycete-plant interactions illuminated by genome sequencing and EST analysis of the wheat pathogen Stagonospora nodorum.</title>
        <authorList>
            <person name="Hane J.K."/>
            <person name="Lowe R.G."/>
            <person name="Solomon P.S."/>
            <person name="Tan K.C."/>
            <person name="Schoch C.L."/>
            <person name="Spatafora J.W."/>
            <person name="Crous P.W."/>
            <person name="Kodira C."/>
            <person name="Birren B.W."/>
            <person name="Galagan J.E."/>
            <person name="Torriani S.F."/>
            <person name="McDonald B.A."/>
            <person name="Oliver R.P."/>
        </authorList>
    </citation>
    <scope>NUCLEOTIDE SEQUENCE [LARGE SCALE GENOMIC DNA]</scope>
    <source>
        <strain evidence="3">SN15 / ATCC MYA-4574 / FGSC 10173</strain>
    </source>
</reference>
<accession>Q0UIU8</accession>
<dbReference type="HOGENOM" id="CLU_2073999_0_0_1"/>
<feature type="region of interest" description="Disordered" evidence="1">
    <location>
        <begin position="76"/>
        <end position="118"/>
    </location>
</feature>
<dbReference type="Proteomes" id="UP000001055">
    <property type="component" value="Unassembled WGS sequence"/>
</dbReference>
<proteinExistence type="predicted"/>
<dbReference type="EMBL" id="CH445336">
    <property type="protein sequence ID" value="EAT84592.1"/>
    <property type="molecule type" value="Genomic_DNA"/>
</dbReference>
<name>Q0UIU8_PHANO</name>
<protein>
    <submittedName>
        <fullName evidence="2">Uncharacterized protein</fullName>
    </submittedName>
</protein>
<evidence type="ECO:0000313" key="2">
    <source>
        <dbReference type="EMBL" id="EAT84592.1"/>
    </source>
</evidence>
<evidence type="ECO:0000256" key="1">
    <source>
        <dbReference type="SAM" id="MobiDB-lite"/>
    </source>
</evidence>
<dbReference type="RefSeq" id="XP_001798636.1">
    <property type="nucleotide sequence ID" value="XM_001798584.1"/>
</dbReference>
<dbReference type="AlphaFoldDB" id="Q0UIU8"/>
<feature type="compositionally biased region" description="Basic residues" evidence="1">
    <location>
        <begin position="8"/>
        <end position="17"/>
    </location>
</feature>
<evidence type="ECO:0000313" key="3">
    <source>
        <dbReference type="Proteomes" id="UP000001055"/>
    </source>
</evidence>